<dbReference type="Proteomes" id="UP000076722">
    <property type="component" value="Unassembled WGS sequence"/>
</dbReference>
<dbReference type="AlphaFoldDB" id="A0A164Z461"/>
<feature type="region of interest" description="Disordered" evidence="1">
    <location>
        <begin position="15"/>
        <end position="39"/>
    </location>
</feature>
<evidence type="ECO:0000313" key="3">
    <source>
        <dbReference type="Proteomes" id="UP000076722"/>
    </source>
</evidence>
<evidence type="ECO:0000313" key="2">
    <source>
        <dbReference type="EMBL" id="KZS97530.1"/>
    </source>
</evidence>
<accession>A0A164Z461</accession>
<keyword evidence="3" id="KW-1185">Reference proteome</keyword>
<evidence type="ECO:0000256" key="1">
    <source>
        <dbReference type="SAM" id="MobiDB-lite"/>
    </source>
</evidence>
<reference evidence="2 3" key="1">
    <citation type="journal article" date="2016" name="Mol. Biol. Evol.">
        <title>Comparative Genomics of Early-Diverging Mushroom-Forming Fungi Provides Insights into the Origins of Lignocellulose Decay Capabilities.</title>
        <authorList>
            <person name="Nagy L.G."/>
            <person name="Riley R."/>
            <person name="Tritt A."/>
            <person name="Adam C."/>
            <person name="Daum C."/>
            <person name="Floudas D."/>
            <person name="Sun H."/>
            <person name="Yadav J.S."/>
            <person name="Pangilinan J."/>
            <person name="Larsson K.H."/>
            <person name="Matsuura K."/>
            <person name="Barry K."/>
            <person name="Labutti K."/>
            <person name="Kuo R."/>
            <person name="Ohm R.A."/>
            <person name="Bhattacharya S.S."/>
            <person name="Shirouzu T."/>
            <person name="Yoshinaga Y."/>
            <person name="Martin F.M."/>
            <person name="Grigoriev I.V."/>
            <person name="Hibbett D.S."/>
        </authorList>
    </citation>
    <scope>NUCLEOTIDE SEQUENCE [LARGE SCALE GENOMIC DNA]</scope>
    <source>
        <strain evidence="2 3">HHB9708</strain>
    </source>
</reference>
<dbReference type="Gene3D" id="2.30.42.10">
    <property type="match status" value="1"/>
</dbReference>
<dbReference type="STRING" id="1314777.A0A164Z461"/>
<name>A0A164Z461_9AGAM</name>
<proteinExistence type="predicted"/>
<sequence>MKGLMDDIGRALEGIYDPSKPLPRVNGTDAGDGAGPSQRLEEMDPFAKVTGVAPGSPAAEAVSTRGSGTRLDDTRHILQGLQREDLVVRFGALMGGSVAGGLGAVAAYVSEHEEVSGWLVRELADWTGSGSKRFLLWFDEGRGKWLCR</sequence>
<dbReference type="OrthoDB" id="72325at2759"/>
<protein>
    <submittedName>
        <fullName evidence="2">Uncharacterized protein</fullName>
    </submittedName>
</protein>
<dbReference type="InterPro" id="IPR036034">
    <property type="entry name" value="PDZ_sf"/>
</dbReference>
<gene>
    <name evidence="2" type="ORF">SISNIDRAFT_188507</name>
</gene>
<dbReference type="EMBL" id="KV419396">
    <property type="protein sequence ID" value="KZS97530.1"/>
    <property type="molecule type" value="Genomic_DNA"/>
</dbReference>
<organism evidence="2 3">
    <name type="scientific">Sistotremastrum niveocremeum HHB9708</name>
    <dbReference type="NCBI Taxonomy" id="1314777"/>
    <lineage>
        <taxon>Eukaryota</taxon>
        <taxon>Fungi</taxon>
        <taxon>Dikarya</taxon>
        <taxon>Basidiomycota</taxon>
        <taxon>Agaricomycotina</taxon>
        <taxon>Agaricomycetes</taxon>
        <taxon>Sistotremastrales</taxon>
        <taxon>Sistotremastraceae</taxon>
        <taxon>Sertulicium</taxon>
        <taxon>Sertulicium niveocremeum</taxon>
    </lineage>
</organism>